<accession>A0ABY6Z3J6</accession>
<name>A0ABY6Z3J6_9BACL</name>
<evidence type="ECO:0000313" key="2">
    <source>
        <dbReference type="EMBL" id="WAH37198.1"/>
    </source>
</evidence>
<reference evidence="2" key="1">
    <citation type="submission" date="2022-08" db="EMBL/GenBank/DDBJ databases">
        <title>Alicyclobacillus dauci DSM2870, complete genome.</title>
        <authorList>
            <person name="Wang Q."/>
            <person name="Cai R."/>
            <person name="Wang Z."/>
        </authorList>
    </citation>
    <scope>NUCLEOTIDE SEQUENCE</scope>
    <source>
        <strain evidence="2">DSM 28700</strain>
    </source>
</reference>
<dbReference type="Pfam" id="PF11918">
    <property type="entry name" value="Peptidase_S41_N"/>
    <property type="match status" value="1"/>
</dbReference>
<gene>
    <name evidence="2" type="ORF">NZD86_01205</name>
</gene>
<dbReference type="SUPFAM" id="SSF52096">
    <property type="entry name" value="ClpP/crotonase"/>
    <property type="match status" value="1"/>
</dbReference>
<evidence type="ECO:0000313" key="3">
    <source>
        <dbReference type="Proteomes" id="UP001164803"/>
    </source>
</evidence>
<feature type="domain" description="Tail specific protease" evidence="1">
    <location>
        <begin position="79"/>
        <end position="283"/>
    </location>
</feature>
<dbReference type="InterPro" id="IPR005151">
    <property type="entry name" value="Tail-specific_protease"/>
</dbReference>
<dbReference type="Proteomes" id="UP001164803">
    <property type="component" value="Chromosome"/>
</dbReference>
<dbReference type="Pfam" id="PF03572">
    <property type="entry name" value="Peptidase_S41"/>
    <property type="match status" value="1"/>
</dbReference>
<keyword evidence="3" id="KW-1185">Reference proteome</keyword>
<dbReference type="InterPro" id="IPR029045">
    <property type="entry name" value="ClpP/crotonase-like_dom_sf"/>
</dbReference>
<proteinExistence type="predicted"/>
<dbReference type="PANTHER" id="PTHR11261:SF3">
    <property type="entry name" value="RETINOL-BINDING PROTEIN 3"/>
    <property type="match status" value="1"/>
</dbReference>
<dbReference type="PANTHER" id="PTHR11261">
    <property type="entry name" value="INTERPHOTORECEPTOR RETINOID-BINDING PROTEIN"/>
    <property type="match status" value="1"/>
</dbReference>
<dbReference type="Gene3D" id="3.30.750.44">
    <property type="match status" value="1"/>
</dbReference>
<dbReference type="RefSeq" id="WP_268044650.1">
    <property type="nucleotide sequence ID" value="NZ_CP104064.1"/>
</dbReference>
<organism evidence="2 3">
    <name type="scientific">Alicyclobacillus dauci</name>
    <dbReference type="NCBI Taxonomy" id="1475485"/>
    <lineage>
        <taxon>Bacteria</taxon>
        <taxon>Bacillati</taxon>
        <taxon>Bacillota</taxon>
        <taxon>Bacilli</taxon>
        <taxon>Bacillales</taxon>
        <taxon>Alicyclobacillaceae</taxon>
        <taxon>Alicyclobacillus</taxon>
    </lineage>
</organism>
<evidence type="ECO:0000259" key="1">
    <source>
        <dbReference type="SMART" id="SM00245"/>
    </source>
</evidence>
<protein>
    <submittedName>
        <fullName evidence="2">S41 family peptidase</fullName>
    </submittedName>
</protein>
<dbReference type="Gene3D" id="3.90.226.10">
    <property type="entry name" value="2-enoyl-CoA Hydratase, Chain A, domain 1"/>
    <property type="match status" value="1"/>
</dbReference>
<sequence length="324" mass="36589">MTDRYREAMRALAERLKEYYIYPEVGERLATLLMGELSGKYDGIADPRQFADRLTDDLYEVHRDRHVRVRFHPGEFDPAEDDSMTLTPDLLEEFRREGETTNFGFQRVERLPGNVGYIDIRTLMPAEVAGETAAAAFNFVSHTNALILDLRQNGGGVPSMVSLICGYLFCPAVHLDSMYWRKGERIEQTWSLPYVPGRHYGEKPVYVLTSRRTFSGAEDLAYTLKQYRRGVIVGETTLGGANPGKIFRLTEDFVSFIPMGRAIHPITGTNWEGVGVEPDVAVDAEHALTCAYERALQYIASLPSLPDLLQDEVAEKLSEIQNEK</sequence>
<dbReference type="EMBL" id="CP104064">
    <property type="protein sequence ID" value="WAH37198.1"/>
    <property type="molecule type" value="Genomic_DNA"/>
</dbReference>
<dbReference type="SMART" id="SM00245">
    <property type="entry name" value="TSPc"/>
    <property type="match status" value="1"/>
</dbReference>
<dbReference type="CDD" id="cd07563">
    <property type="entry name" value="Peptidase_S41_IRBP"/>
    <property type="match status" value="1"/>
</dbReference>